<dbReference type="Gene3D" id="3.30.1340.10">
    <property type="entry name" value="HPr-like"/>
    <property type="match status" value="1"/>
</dbReference>
<dbReference type="PROSITE" id="PS00589">
    <property type="entry name" value="PTS_HPR_SER"/>
    <property type="match status" value="1"/>
</dbReference>
<dbReference type="RefSeq" id="WP_127569173.1">
    <property type="nucleotide sequence ID" value="NZ_BMFB01000004.1"/>
</dbReference>
<evidence type="ECO:0000256" key="4">
    <source>
        <dbReference type="ARBA" id="ARBA00022683"/>
    </source>
</evidence>
<keyword evidence="6" id="KW-1185">Reference proteome</keyword>
<dbReference type="EMBL" id="CP018911">
    <property type="protein sequence ID" value="AZU05407.1"/>
    <property type="molecule type" value="Genomic_DNA"/>
</dbReference>
<dbReference type="GO" id="GO:0005737">
    <property type="term" value="C:cytoplasm"/>
    <property type="evidence" value="ECO:0007669"/>
    <property type="project" value="UniProtKB-SubCell"/>
</dbReference>
<evidence type="ECO:0000256" key="2">
    <source>
        <dbReference type="ARBA" id="ARBA00010736"/>
    </source>
</evidence>
<keyword evidence="3" id="KW-0963">Cytoplasm</keyword>
<dbReference type="Pfam" id="PF00381">
    <property type="entry name" value="PTS-HPr"/>
    <property type="match status" value="1"/>
</dbReference>
<dbReference type="InterPro" id="IPR035895">
    <property type="entry name" value="HPr-like_sf"/>
</dbReference>
<evidence type="ECO:0000256" key="1">
    <source>
        <dbReference type="ARBA" id="ARBA00004496"/>
    </source>
</evidence>
<dbReference type="InterPro" id="IPR050399">
    <property type="entry name" value="HPr"/>
</dbReference>
<dbReference type="PROSITE" id="PS51350">
    <property type="entry name" value="PTS_HPR_DOM"/>
    <property type="match status" value="1"/>
</dbReference>
<dbReference type="KEGG" id="gak:X907_2902"/>
<comment type="subcellular location">
    <subcellularLocation>
        <location evidence="1">Cytoplasm</location>
    </subcellularLocation>
</comment>
<dbReference type="SUPFAM" id="SSF55594">
    <property type="entry name" value="HPr-like"/>
    <property type="match status" value="1"/>
</dbReference>
<reference evidence="5 6" key="1">
    <citation type="submission" date="2016-12" db="EMBL/GenBank/DDBJ databases">
        <title>The genome of dimorphic prosthecate Glycocaulis alkaliphilus 6b-8t, isolated from crude oil dictates its adaptability in petroleum environments.</title>
        <authorList>
            <person name="Wu X.-L."/>
            <person name="Geng S."/>
        </authorList>
    </citation>
    <scope>NUCLEOTIDE SEQUENCE [LARGE SCALE GENOMIC DNA]</scope>
    <source>
        <strain evidence="5 6">6B-8</strain>
    </source>
</reference>
<protein>
    <submittedName>
        <fullName evidence="5">Phosphocarrier protein</fullName>
    </submittedName>
</protein>
<proteinExistence type="inferred from homology"/>
<dbReference type="OrthoDB" id="9798965at2"/>
<accession>A0A3T0EDP0</accession>
<name>A0A3T0EDP0_9PROT</name>
<evidence type="ECO:0000313" key="6">
    <source>
        <dbReference type="Proteomes" id="UP000286954"/>
    </source>
</evidence>
<gene>
    <name evidence="5" type="ORF">X907_2902</name>
</gene>
<dbReference type="GO" id="GO:0009401">
    <property type="term" value="P:phosphoenolpyruvate-dependent sugar phosphotransferase system"/>
    <property type="evidence" value="ECO:0007669"/>
    <property type="project" value="UniProtKB-KW"/>
</dbReference>
<dbReference type="PANTHER" id="PTHR33705:SF2">
    <property type="entry name" value="PHOSPHOCARRIER PROTEIN NPR"/>
    <property type="match status" value="1"/>
</dbReference>
<dbReference type="CDD" id="cd00367">
    <property type="entry name" value="PTS-HPr_like"/>
    <property type="match status" value="1"/>
</dbReference>
<dbReference type="AlphaFoldDB" id="A0A3T0EDP0"/>
<comment type="similarity">
    <text evidence="2">Belongs to the HPr family.</text>
</comment>
<dbReference type="InterPro" id="IPR002114">
    <property type="entry name" value="PTS_HPr_Ser_P_site"/>
</dbReference>
<dbReference type="InterPro" id="IPR000032">
    <property type="entry name" value="HPr-like"/>
</dbReference>
<dbReference type="Proteomes" id="UP000286954">
    <property type="component" value="Chromosome"/>
</dbReference>
<dbReference type="PRINTS" id="PR00107">
    <property type="entry name" value="PHOSPHOCPHPR"/>
</dbReference>
<organism evidence="5 6">
    <name type="scientific">Glycocaulis alkaliphilus</name>
    <dbReference type="NCBI Taxonomy" id="1434191"/>
    <lineage>
        <taxon>Bacteria</taxon>
        <taxon>Pseudomonadati</taxon>
        <taxon>Pseudomonadota</taxon>
        <taxon>Alphaproteobacteria</taxon>
        <taxon>Maricaulales</taxon>
        <taxon>Maricaulaceae</taxon>
        <taxon>Glycocaulis</taxon>
    </lineage>
</organism>
<dbReference type="NCBIfam" id="TIGR01003">
    <property type="entry name" value="PTS_HPr_family"/>
    <property type="match status" value="1"/>
</dbReference>
<dbReference type="PANTHER" id="PTHR33705">
    <property type="entry name" value="PHOSPHOCARRIER PROTEIN HPR"/>
    <property type="match status" value="1"/>
</dbReference>
<dbReference type="PROSITE" id="PS00369">
    <property type="entry name" value="PTS_HPR_HIS"/>
    <property type="match status" value="1"/>
</dbReference>
<keyword evidence="4" id="KW-0598">Phosphotransferase system</keyword>
<evidence type="ECO:0000256" key="3">
    <source>
        <dbReference type="ARBA" id="ARBA00022490"/>
    </source>
</evidence>
<dbReference type="InterPro" id="IPR001020">
    <property type="entry name" value="PTS_HPr_His_P_site"/>
</dbReference>
<sequence length="91" mass="9543">MSAYTADVTIVNKRGLHARAAAKFVGLAREFEASVIVERDGEQADGRSIMDLLMLGAGPGTQLTLSAEGTDAEALTDALRTLVETGFGESE</sequence>
<evidence type="ECO:0000313" key="5">
    <source>
        <dbReference type="EMBL" id="AZU05407.1"/>
    </source>
</evidence>